<protein>
    <submittedName>
        <fullName evidence="1">Uncharacterized protein</fullName>
    </submittedName>
</protein>
<accession>A0A1B0C4N8</accession>
<proteinExistence type="predicted"/>
<evidence type="ECO:0000313" key="2">
    <source>
        <dbReference type="Proteomes" id="UP000092460"/>
    </source>
</evidence>
<dbReference type="AlphaFoldDB" id="A0A1B0C4N8"/>
<dbReference type="EnsemblMetazoa" id="GPPI049032-RA">
    <property type="protein sequence ID" value="GPPI049032-PA"/>
    <property type="gene ID" value="GPPI049032"/>
</dbReference>
<organism evidence="1 2">
    <name type="scientific">Glossina palpalis gambiensis</name>
    <dbReference type="NCBI Taxonomy" id="67801"/>
    <lineage>
        <taxon>Eukaryota</taxon>
        <taxon>Metazoa</taxon>
        <taxon>Ecdysozoa</taxon>
        <taxon>Arthropoda</taxon>
        <taxon>Hexapoda</taxon>
        <taxon>Insecta</taxon>
        <taxon>Pterygota</taxon>
        <taxon>Neoptera</taxon>
        <taxon>Endopterygota</taxon>
        <taxon>Diptera</taxon>
        <taxon>Brachycera</taxon>
        <taxon>Muscomorpha</taxon>
        <taxon>Hippoboscoidea</taxon>
        <taxon>Glossinidae</taxon>
        <taxon>Glossina</taxon>
    </lineage>
</organism>
<reference evidence="1" key="2">
    <citation type="submission" date="2020-05" db="UniProtKB">
        <authorList>
            <consortium name="EnsemblMetazoa"/>
        </authorList>
    </citation>
    <scope>IDENTIFICATION</scope>
    <source>
        <strain evidence="1">IAEA</strain>
    </source>
</reference>
<reference evidence="2" key="1">
    <citation type="submission" date="2015-01" db="EMBL/GenBank/DDBJ databases">
        <authorList>
            <person name="Aksoy S."/>
            <person name="Warren W."/>
            <person name="Wilson R.K."/>
        </authorList>
    </citation>
    <scope>NUCLEOTIDE SEQUENCE [LARGE SCALE GENOMIC DNA]</scope>
    <source>
        <strain evidence="2">IAEA</strain>
    </source>
</reference>
<dbReference type="EMBL" id="JXJN01025562">
    <property type="status" value="NOT_ANNOTATED_CDS"/>
    <property type="molecule type" value="Genomic_DNA"/>
</dbReference>
<keyword evidence="2" id="KW-1185">Reference proteome</keyword>
<dbReference type="VEuPathDB" id="VectorBase:GPPI049032"/>
<dbReference type="Proteomes" id="UP000092460">
    <property type="component" value="Unassembled WGS sequence"/>
</dbReference>
<sequence>MHFKQTEQEIQYWHRTHMDVMQRELICQPSIIISKLSSCTDIEDNRSHISMKIATLNPNKVSIFNMKATQYRGIASFKLLSQTEYCSSVLDKSIWQKNALVKELISRGRNPVKNSAVEHDNGIPSNKIRLPKDMVLSDNVPVAKTNPIRGYTLRDAGL</sequence>
<name>A0A1B0C4N8_9MUSC</name>
<evidence type="ECO:0000313" key="1">
    <source>
        <dbReference type="EnsemblMetazoa" id="GPPI049032-PA"/>
    </source>
</evidence>